<dbReference type="AlphaFoldDB" id="A0A150QR80"/>
<reference evidence="3 4" key="1">
    <citation type="submission" date="2014-02" db="EMBL/GenBank/DDBJ databases">
        <title>The small core and large imbalanced accessory genome model reveals a collaborative survival strategy of Sorangium cellulosum strains in nature.</title>
        <authorList>
            <person name="Han K."/>
            <person name="Peng R."/>
            <person name="Blom J."/>
            <person name="Li Y.-Z."/>
        </authorList>
    </citation>
    <scope>NUCLEOTIDE SEQUENCE [LARGE SCALE GENOMIC DNA]</scope>
    <source>
        <strain evidence="3 4">So0011-07</strain>
    </source>
</reference>
<keyword evidence="1" id="KW-1133">Transmembrane helix</keyword>
<gene>
    <name evidence="3" type="ORF">BE17_16050</name>
</gene>
<sequence>MLEDRMNKLALFTSAAVMAVATMGLTGTAHAQERTRDTVTITDSVPNRGLIWSGVAVLGTTYGISTVVATFSDKPADRALWVPVAGPWIDLGARGKCGGGRQCDAEATNKVLLVADGLGQAIGALQILGGFIFPATRTVTQVGSVQFIPMRNGLAAKTVF</sequence>
<feature type="transmembrane region" description="Helical" evidence="1">
    <location>
        <begin position="50"/>
        <end position="71"/>
    </location>
</feature>
<organism evidence="3 4">
    <name type="scientific">Sorangium cellulosum</name>
    <name type="common">Polyangium cellulosum</name>
    <dbReference type="NCBI Taxonomy" id="56"/>
    <lineage>
        <taxon>Bacteria</taxon>
        <taxon>Pseudomonadati</taxon>
        <taxon>Myxococcota</taxon>
        <taxon>Polyangia</taxon>
        <taxon>Polyangiales</taxon>
        <taxon>Polyangiaceae</taxon>
        <taxon>Sorangium</taxon>
    </lineage>
</organism>
<evidence type="ECO:0000256" key="2">
    <source>
        <dbReference type="SAM" id="SignalP"/>
    </source>
</evidence>
<dbReference type="EMBL" id="JEMB01003580">
    <property type="protein sequence ID" value="KYF70515.1"/>
    <property type="molecule type" value="Genomic_DNA"/>
</dbReference>
<comment type="caution">
    <text evidence="3">The sequence shown here is derived from an EMBL/GenBank/DDBJ whole genome shotgun (WGS) entry which is preliminary data.</text>
</comment>
<proteinExistence type="predicted"/>
<accession>A0A150QR80</accession>
<name>A0A150QR80_SORCE</name>
<keyword evidence="1" id="KW-0812">Transmembrane</keyword>
<keyword evidence="1" id="KW-0472">Membrane</keyword>
<feature type="signal peptide" evidence="2">
    <location>
        <begin position="1"/>
        <end position="31"/>
    </location>
</feature>
<evidence type="ECO:0000313" key="4">
    <source>
        <dbReference type="Proteomes" id="UP000075635"/>
    </source>
</evidence>
<feature type="chain" id="PRO_5007567201" description="Secreted protein" evidence="2">
    <location>
        <begin position="32"/>
        <end position="160"/>
    </location>
</feature>
<keyword evidence="2" id="KW-0732">Signal</keyword>
<evidence type="ECO:0008006" key="5">
    <source>
        <dbReference type="Google" id="ProtNLM"/>
    </source>
</evidence>
<evidence type="ECO:0000256" key="1">
    <source>
        <dbReference type="SAM" id="Phobius"/>
    </source>
</evidence>
<dbReference type="Proteomes" id="UP000075635">
    <property type="component" value="Unassembled WGS sequence"/>
</dbReference>
<evidence type="ECO:0000313" key="3">
    <source>
        <dbReference type="EMBL" id="KYF70515.1"/>
    </source>
</evidence>
<protein>
    <recommendedName>
        <fullName evidence="5">Secreted protein</fullName>
    </recommendedName>
</protein>